<proteinExistence type="predicted"/>
<sequence>YFVCFISPLNSGTPELPLELALSNQEIHFCSSSGFPVESAVLSTCTCKIILEDSANCLKSLPFVYLGYFFCS</sequence>
<dbReference type="AlphaFoldDB" id="A0A061S1S1"/>
<evidence type="ECO:0000313" key="1">
    <source>
        <dbReference type="EMBL" id="JAC76875.1"/>
    </source>
</evidence>
<reference evidence="1" key="1">
    <citation type="submission" date="2014-05" db="EMBL/GenBank/DDBJ databases">
        <title>The transcriptome of the halophilic microalga Tetraselmis sp. GSL018 isolated from the Great Salt Lake, Utah.</title>
        <authorList>
            <person name="Jinkerson R.E."/>
            <person name="D'Adamo S."/>
            <person name="Posewitz M.C."/>
        </authorList>
    </citation>
    <scope>NUCLEOTIDE SEQUENCE</scope>
    <source>
        <strain evidence="1">GSL018</strain>
    </source>
</reference>
<dbReference type="EMBL" id="GBEZ01008679">
    <property type="protein sequence ID" value="JAC76875.1"/>
    <property type="molecule type" value="Transcribed_RNA"/>
</dbReference>
<accession>A0A061S1S1</accession>
<name>A0A061S1S1_9CHLO</name>
<organism evidence="1">
    <name type="scientific">Tetraselmis sp. GSL018</name>
    <dbReference type="NCBI Taxonomy" id="582737"/>
    <lineage>
        <taxon>Eukaryota</taxon>
        <taxon>Viridiplantae</taxon>
        <taxon>Chlorophyta</taxon>
        <taxon>core chlorophytes</taxon>
        <taxon>Chlorodendrophyceae</taxon>
        <taxon>Chlorodendrales</taxon>
        <taxon>Chlorodendraceae</taxon>
        <taxon>Tetraselmis</taxon>
    </lineage>
</organism>
<gene>
    <name evidence="1" type="ORF">TSPGSL018_19043</name>
</gene>
<feature type="non-terminal residue" evidence="1">
    <location>
        <position position="72"/>
    </location>
</feature>
<protein>
    <submittedName>
        <fullName evidence="1">Uncharacterized protein</fullName>
    </submittedName>
</protein>
<feature type="non-terminal residue" evidence="1">
    <location>
        <position position="1"/>
    </location>
</feature>